<comment type="caution">
    <text evidence="2">The sequence shown here is derived from an EMBL/GenBank/DDBJ whole genome shotgun (WGS) entry which is preliminary data.</text>
</comment>
<evidence type="ECO:0000313" key="3">
    <source>
        <dbReference type="Proteomes" id="UP000253501"/>
    </source>
</evidence>
<dbReference type="Gene3D" id="3.40.190.10">
    <property type="entry name" value="Periplasmic binding protein-like II"/>
    <property type="match status" value="1"/>
</dbReference>
<dbReference type="CDD" id="cd07012">
    <property type="entry name" value="PBP2_Bug_TTT"/>
    <property type="match status" value="1"/>
</dbReference>
<dbReference type="Gene3D" id="3.40.190.150">
    <property type="entry name" value="Bordetella uptake gene, domain 1"/>
    <property type="match status" value="1"/>
</dbReference>
<evidence type="ECO:0000313" key="2">
    <source>
        <dbReference type="EMBL" id="RCJ04654.1"/>
    </source>
</evidence>
<dbReference type="PANTHER" id="PTHR42928:SF5">
    <property type="entry name" value="BLR1237 PROTEIN"/>
    <property type="match status" value="1"/>
</dbReference>
<dbReference type="EMBL" id="QDHA01000093">
    <property type="protein sequence ID" value="RCJ04654.1"/>
    <property type="molecule type" value="Genomic_DNA"/>
</dbReference>
<dbReference type="PANTHER" id="PTHR42928">
    <property type="entry name" value="TRICARBOXYLATE-BINDING PROTEIN"/>
    <property type="match status" value="1"/>
</dbReference>
<dbReference type="InterPro" id="IPR042100">
    <property type="entry name" value="Bug_dom1"/>
</dbReference>
<dbReference type="AlphaFoldDB" id="A0A367PAQ0"/>
<dbReference type="Pfam" id="PF03401">
    <property type="entry name" value="TctC"/>
    <property type="match status" value="1"/>
</dbReference>
<organism evidence="2 3">
    <name type="scientific">Cupriavidus necator</name>
    <name type="common">Alcaligenes eutrophus</name>
    <name type="synonym">Ralstonia eutropha</name>
    <dbReference type="NCBI Taxonomy" id="106590"/>
    <lineage>
        <taxon>Bacteria</taxon>
        <taxon>Pseudomonadati</taxon>
        <taxon>Pseudomonadota</taxon>
        <taxon>Betaproteobacteria</taxon>
        <taxon>Burkholderiales</taxon>
        <taxon>Burkholderiaceae</taxon>
        <taxon>Cupriavidus</taxon>
    </lineage>
</organism>
<reference evidence="2 3" key="1">
    <citation type="submission" date="2018-04" db="EMBL/GenBank/DDBJ databases">
        <title>Cupriavidus necator CR12 genome sequencing and assembly.</title>
        <authorList>
            <person name="Ben Fekih I."/>
            <person name="Mazhar H.S."/>
            <person name="Bello S.K."/>
            <person name="Rensing C."/>
        </authorList>
    </citation>
    <scope>NUCLEOTIDE SEQUENCE [LARGE SCALE GENOMIC DNA]</scope>
    <source>
        <strain evidence="2 3">CR12</strain>
    </source>
</reference>
<sequence length="333" mass="35455">MTLPDKMTPNTVRRSLMRAAIAGLFAASTSIAVGQPLTDRPIRIIAVGTPGATADILARVVADSLAKSLGQPVVVEPKPGAGGAVAMESFLRAPADGHTYLLSISSLVSELPYTFKPKYDPFTAIRPLVELGSMGAMLVGNINLPPKNFQELVTYVKANKGRVNIGSFSPGTMSHILGLQLNQLAGLDMNIIQYNGSTPGLVDVMAGNVQFQMDVPLTSVPLIKAGKLRIFAVSSPKRSELMPEVPTFAELGYEAMTRTSWMGLWTLPGVPGAIQQRIRSEVLKALNTPEIAARLSSLGLSVTSKNPRTPEELSISLKKDYQTTGAVLQAVGY</sequence>
<gene>
    <name evidence="2" type="ORF">DDK22_30840</name>
</gene>
<name>A0A367PAQ0_CUPNE</name>
<evidence type="ECO:0000256" key="1">
    <source>
        <dbReference type="ARBA" id="ARBA00006987"/>
    </source>
</evidence>
<accession>A0A367PAQ0</accession>
<comment type="similarity">
    <text evidence="1">Belongs to the UPF0065 (bug) family.</text>
</comment>
<dbReference type="SUPFAM" id="SSF53850">
    <property type="entry name" value="Periplasmic binding protein-like II"/>
    <property type="match status" value="1"/>
</dbReference>
<protein>
    <submittedName>
        <fullName evidence="2">Tripartite tricarboxylate transporter substrate binding protein</fullName>
    </submittedName>
</protein>
<dbReference type="Proteomes" id="UP000253501">
    <property type="component" value="Unassembled WGS sequence"/>
</dbReference>
<dbReference type="PIRSF" id="PIRSF017082">
    <property type="entry name" value="YflP"/>
    <property type="match status" value="1"/>
</dbReference>
<proteinExistence type="inferred from homology"/>
<dbReference type="InterPro" id="IPR005064">
    <property type="entry name" value="BUG"/>
</dbReference>